<keyword evidence="3" id="KW-0804">Transcription</keyword>
<dbReference type="AlphaFoldDB" id="A0A6P1CL48"/>
<evidence type="ECO:0000313" key="6">
    <source>
        <dbReference type="EMBL" id="NEV15384.1"/>
    </source>
</evidence>
<dbReference type="GO" id="GO:0003700">
    <property type="term" value="F:DNA-binding transcription factor activity"/>
    <property type="evidence" value="ECO:0007669"/>
    <property type="project" value="InterPro"/>
</dbReference>
<evidence type="ECO:0000313" key="5">
    <source>
        <dbReference type="EMBL" id="MBB6491106.1"/>
    </source>
</evidence>
<keyword evidence="2" id="KW-0238">DNA-binding</keyword>
<sequence>MQTLKGSSFDEMVAALTQGYGSFDGWRLGRDEPLDWQVNFWANERLSLVTNRDNGGWCARTASETPETLSLVLTRSGAITVSGLSREVVGTPGKLLLINNHEPDIISVAPGYHLSESLQLSWAAIAQAYAAAFEAPLVGRLDIGQALDLQEKPTNLLNMLWQTIYFGVKDGGPLLQCPIALSNLTEAMADLIIRAVPHAHSHLLQKKIHLISPRHVRRAIDFMQMNISKPLLIREVAEAAEVSVRALEIGFRTFKGRSPSEFLREMRLMSVRNDLLDSGNNEPLSKLCLKWGFFHFGRFSATYQAAFGEKPSETRRRR</sequence>
<dbReference type="PANTHER" id="PTHR46796:SF12">
    <property type="entry name" value="HTH-TYPE DNA-BINDING TRANSCRIPTIONAL ACTIVATOR EUTR"/>
    <property type="match status" value="1"/>
</dbReference>
<comment type="caution">
    <text evidence="6">The sequence shown here is derived from an EMBL/GenBank/DDBJ whole genome shotgun (WGS) entry which is preliminary data.</text>
</comment>
<keyword evidence="8" id="KW-1185">Reference proteome</keyword>
<evidence type="ECO:0000256" key="2">
    <source>
        <dbReference type="ARBA" id="ARBA00023125"/>
    </source>
</evidence>
<dbReference type="InterPro" id="IPR050204">
    <property type="entry name" value="AraC_XylS_family_regulators"/>
</dbReference>
<dbReference type="SUPFAM" id="SSF46689">
    <property type="entry name" value="Homeodomain-like"/>
    <property type="match status" value="1"/>
</dbReference>
<dbReference type="Proteomes" id="UP000471190">
    <property type="component" value="Unassembled WGS sequence"/>
</dbReference>
<dbReference type="GO" id="GO:0043565">
    <property type="term" value="F:sequence-specific DNA binding"/>
    <property type="evidence" value="ECO:0007669"/>
    <property type="project" value="InterPro"/>
</dbReference>
<dbReference type="Pfam" id="PF12833">
    <property type="entry name" value="HTH_18"/>
    <property type="match status" value="1"/>
</dbReference>
<proteinExistence type="predicted"/>
<evidence type="ECO:0000313" key="7">
    <source>
        <dbReference type="Proteomes" id="UP000471190"/>
    </source>
</evidence>
<dbReference type="EMBL" id="JACHBF010000003">
    <property type="protein sequence ID" value="MBB6491106.1"/>
    <property type="molecule type" value="Genomic_DNA"/>
</dbReference>
<dbReference type="InterPro" id="IPR009057">
    <property type="entry name" value="Homeodomain-like_sf"/>
</dbReference>
<dbReference type="EMBL" id="JAADZA010000092">
    <property type="protein sequence ID" value="NEV15384.1"/>
    <property type="molecule type" value="Genomic_DNA"/>
</dbReference>
<dbReference type="PROSITE" id="PS00041">
    <property type="entry name" value="HTH_ARAC_FAMILY_1"/>
    <property type="match status" value="1"/>
</dbReference>
<dbReference type="PANTHER" id="PTHR46796">
    <property type="entry name" value="HTH-TYPE TRANSCRIPTIONAL ACTIVATOR RHAS-RELATED"/>
    <property type="match status" value="1"/>
</dbReference>
<dbReference type="RefSeq" id="WP_015342270.1">
    <property type="nucleotide sequence ID" value="NZ_JAADZA010000092.1"/>
</dbReference>
<keyword evidence="1" id="KW-0805">Transcription regulation</keyword>
<dbReference type="InterPro" id="IPR018062">
    <property type="entry name" value="HTH_AraC-typ_CS"/>
</dbReference>
<dbReference type="Gene3D" id="1.10.10.60">
    <property type="entry name" value="Homeodomain-like"/>
    <property type="match status" value="1"/>
</dbReference>
<protein>
    <submittedName>
        <fullName evidence="6">AraC family transcriptional regulator</fullName>
    </submittedName>
    <submittedName>
        <fullName evidence="5">AraC-like DNA-binding protein</fullName>
    </submittedName>
</protein>
<evidence type="ECO:0000259" key="4">
    <source>
        <dbReference type="PROSITE" id="PS01124"/>
    </source>
</evidence>
<organism evidence="6 7">
    <name type="scientific">Rhizobium tropici</name>
    <dbReference type="NCBI Taxonomy" id="398"/>
    <lineage>
        <taxon>Bacteria</taxon>
        <taxon>Pseudomonadati</taxon>
        <taxon>Pseudomonadota</taxon>
        <taxon>Alphaproteobacteria</taxon>
        <taxon>Hyphomicrobiales</taxon>
        <taxon>Rhizobiaceae</taxon>
        <taxon>Rhizobium/Agrobacterium group</taxon>
        <taxon>Rhizobium</taxon>
    </lineage>
</organism>
<dbReference type="SMART" id="SM00342">
    <property type="entry name" value="HTH_ARAC"/>
    <property type="match status" value="1"/>
</dbReference>
<feature type="domain" description="HTH araC/xylS-type" evidence="4">
    <location>
        <begin position="217"/>
        <end position="317"/>
    </location>
</feature>
<reference evidence="5 8" key="2">
    <citation type="submission" date="2020-08" db="EMBL/GenBank/DDBJ databases">
        <title>Genomic Encyclopedia of Type Strains, Phase IV (KMG-V): Genome sequencing to study the core and pangenomes of soil and plant-associated prokaryotes.</title>
        <authorList>
            <person name="Whitman W."/>
        </authorList>
    </citation>
    <scope>NUCLEOTIDE SEQUENCE [LARGE SCALE GENOMIC DNA]</scope>
    <source>
        <strain evidence="5 8">SEMIA 4059</strain>
    </source>
</reference>
<evidence type="ECO:0000313" key="8">
    <source>
        <dbReference type="Proteomes" id="UP000526625"/>
    </source>
</evidence>
<evidence type="ECO:0000256" key="1">
    <source>
        <dbReference type="ARBA" id="ARBA00023015"/>
    </source>
</evidence>
<accession>A0A6P1CL48</accession>
<dbReference type="PROSITE" id="PS01124">
    <property type="entry name" value="HTH_ARAC_FAMILY_2"/>
    <property type="match status" value="1"/>
</dbReference>
<evidence type="ECO:0000256" key="3">
    <source>
        <dbReference type="ARBA" id="ARBA00023163"/>
    </source>
</evidence>
<dbReference type="Proteomes" id="UP000526625">
    <property type="component" value="Unassembled WGS sequence"/>
</dbReference>
<name>A0A6P1CL48_RHITR</name>
<reference evidence="6 7" key="1">
    <citation type="submission" date="2020-02" db="EMBL/GenBank/DDBJ databases">
        <title>Draft genome sequence of Rhizobium tropici.</title>
        <authorList>
            <person name="Khayi S."/>
            <person name="Jemo M."/>
        </authorList>
    </citation>
    <scope>NUCLEOTIDE SEQUENCE [LARGE SCALE GENOMIC DNA]</scope>
    <source>
        <strain evidence="6 7">A12</strain>
    </source>
</reference>
<gene>
    <name evidence="5" type="ORF">GGD45_001503</name>
    <name evidence="6" type="ORF">GXW80_31090</name>
</gene>
<dbReference type="InterPro" id="IPR018060">
    <property type="entry name" value="HTH_AraC"/>
</dbReference>